<dbReference type="InterPro" id="IPR035476">
    <property type="entry name" value="SIS_PGI_1"/>
</dbReference>
<dbReference type="InterPro" id="IPR035482">
    <property type="entry name" value="SIS_PGI_2"/>
</dbReference>
<dbReference type="GO" id="GO:0048029">
    <property type="term" value="F:monosaccharide binding"/>
    <property type="evidence" value="ECO:0007669"/>
    <property type="project" value="TreeGrafter"/>
</dbReference>
<reference evidence="9 10" key="1">
    <citation type="submission" date="2018-05" db="EMBL/GenBank/DDBJ databases">
        <title>Spiribacter halobius sp. nov., a moderately halophilic bacterium isolated from marine solar saltern.</title>
        <authorList>
            <person name="Zheng W.-S."/>
            <person name="Lu D.-C."/>
            <person name="Du Z.-J."/>
        </authorList>
    </citation>
    <scope>NUCLEOTIDE SEQUENCE [LARGE SCALE GENOMIC DNA]</scope>
    <source>
        <strain evidence="9 10">E85</strain>
    </source>
</reference>
<evidence type="ECO:0000256" key="3">
    <source>
        <dbReference type="ARBA" id="ARBA00022432"/>
    </source>
</evidence>
<dbReference type="HAMAP" id="MF_00473">
    <property type="entry name" value="G6P_isomerase"/>
    <property type="match status" value="1"/>
</dbReference>
<dbReference type="NCBIfam" id="NF001211">
    <property type="entry name" value="PRK00179.1"/>
    <property type="match status" value="1"/>
</dbReference>
<dbReference type="Gene3D" id="3.40.50.10490">
    <property type="entry name" value="Glucose-6-phosphate isomerase like protein, domain 1"/>
    <property type="match status" value="2"/>
</dbReference>
<dbReference type="SUPFAM" id="SSF53697">
    <property type="entry name" value="SIS domain"/>
    <property type="match status" value="1"/>
</dbReference>
<proteinExistence type="inferred from homology"/>
<feature type="active site" evidence="7">
    <location>
        <position position="512"/>
    </location>
</feature>
<dbReference type="GO" id="GO:0005829">
    <property type="term" value="C:cytosol"/>
    <property type="evidence" value="ECO:0007669"/>
    <property type="project" value="TreeGrafter"/>
</dbReference>
<evidence type="ECO:0000256" key="8">
    <source>
        <dbReference type="RuleBase" id="RU000612"/>
    </source>
</evidence>
<evidence type="ECO:0000256" key="4">
    <source>
        <dbReference type="ARBA" id="ARBA00023152"/>
    </source>
</evidence>
<evidence type="ECO:0000256" key="5">
    <source>
        <dbReference type="ARBA" id="ARBA00023235"/>
    </source>
</evidence>
<dbReference type="EC" id="5.3.1.9" evidence="7"/>
<dbReference type="GO" id="GO:0051156">
    <property type="term" value="P:glucose 6-phosphate metabolic process"/>
    <property type="evidence" value="ECO:0007669"/>
    <property type="project" value="TreeGrafter"/>
</dbReference>
<feature type="active site" description="Proton donor" evidence="7">
    <location>
        <position position="352"/>
    </location>
</feature>
<dbReference type="PROSITE" id="PS51463">
    <property type="entry name" value="P_GLUCOSE_ISOMERASE_3"/>
    <property type="match status" value="1"/>
</dbReference>
<dbReference type="OrthoDB" id="140919at2"/>
<dbReference type="GO" id="GO:0097367">
    <property type="term" value="F:carbohydrate derivative binding"/>
    <property type="evidence" value="ECO:0007669"/>
    <property type="project" value="InterPro"/>
</dbReference>
<dbReference type="RefSeq" id="WP_109678795.1">
    <property type="nucleotide sequence ID" value="NZ_CP086615.1"/>
</dbReference>
<evidence type="ECO:0000256" key="2">
    <source>
        <dbReference type="ARBA" id="ARBA00006604"/>
    </source>
</evidence>
<evidence type="ECO:0000256" key="1">
    <source>
        <dbReference type="ARBA" id="ARBA00004926"/>
    </source>
</evidence>
<evidence type="ECO:0000313" key="9">
    <source>
        <dbReference type="EMBL" id="PWG62816.1"/>
    </source>
</evidence>
<evidence type="ECO:0000313" key="10">
    <source>
        <dbReference type="Proteomes" id="UP000245474"/>
    </source>
</evidence>
<dbReference type="Proteomes" id="UP000245474">
    <property type="component" value="Unassembled WGS sequence"/>
</dbReference>
<comment type="subcellular location">
    <subcellularLocation>
        <location evidence="7">Cytoplasm</location>
    </subcellularLocation>
</comment>
<comment type="pathway">
    <text evidence="7">Carbohydrate biosynthesis; gluconeogenesis.</text>
</comment>
<dbReference type="PANTHER" id="PTHR11469">
    <property type="entry name" value="GLUCOSE-6-PHOSPHATE ISOMERASE"/>
    <property type="match status" value="1"/>
</dbReference>
<evidence type="ECO:0000256" key="6">
    <source>
        <dbReference type="ARBA" id="ARBA00029321"/>
    </source>
</evidence>
<comment type="pathway">
    <text evidence="1 7 8">Carbohydrate degradation; glycolysis; D-glyceraldehyde 3-phosphate and glycerone phosphate from D-glucose: step 2/4.</text>
</comment>
<keyword evidence="7" id="KW-0963">Cytoplasm</keyword>
<feature type="active site" evidence="7">
    <location>
        <position position="383"/>
    </location>
</feature>
<dbReference type="Gene3D" id="1.10.1390.10">
    <property type="match status" value="1"/>
</dbReference>
<dbReference type="GO" id="GO:0006096">
    <property type="term" value="P:glycolytic process"/>
    <property type="evidence" value="ECO:0007669"/>
    <property type="project" value="UniProtKB-UniRule"/>
</dbReference>
<dbReference type="Pfam" id="PF00342">
    <property type="entry name" value="PGI"/>
    <property type="match status" value="1"/>
</dbReference>
<keyword evidence="3 7" id="KW-0312">Gluconeogenesis</keyword>
<comment type="caution">
    <text evidence="9">The sequence shown here is derived from an EMBL/GenBank/DDBJ whole genome shotgun (WGS) entry which is preliminary data.</text>
</comment>
<dbReference type="CDD" id="cd05015">
    <property type="entry name" value="SIS_PGI_1"/>
    <property type="match status" value="1"/>
</dbReference>
<dbReference type="InterPro" id="IPR018189">
    <property type="entry name" value="Phosphoglucose_isomerase_CS"/>
</dbReference>
<keyword evidence="5 7" id="KW-0413">Isomerase</keyword>
<dbReference type="PANTHER" id="PTHR11469:SF1">
    <property type="entry name" value="GLUCOSE-6-PHOSPHATE ISOMERASE"/>
    <property type="match status" value="1"/>
</dbReference>
<keyword evidence="4 7" id="KW-0324">Glycolysis</keyword>
<sequence>MQQLKDLPSWTALLRHRRALQDVSLRELFERDPGRFERFSANGPGCLLDFSKNRITHETLDLLLALAAERGLESRREALFTGEIVNASEGRPALHTALRGPASPPLRVAGEDVAATVHATVERMAALADAVRAGERTGATGKPVRDVINIGIGGSDLGPRLALEALAPLADGPRVHFVANVDGVELERALAGCDPETTLVLVVSKSFGTSETMRNAAQAMDWLRRGVASAEAVAQQVIPITANLERVRALGLDPELALPMWDWVGGRYSLWSAVGLSVMLGVGAERFRSLLDGAHAMDRHFREAPLARNLPVILGLLSVWNATACGLRSQAVVPYSERLARLPGHLQQLLMESNGKSVTVTGEAVTAETVPVIWGQTGTPSQHAFFQALHQGTDTVPVDFIGVAAPVAGECGDAEALTANLLAQSQALMRGRSADEIRAELTAAGAADDESLDAAVAARVCPGNRPSNTLLLQDLAPERLGALIALYEHRAFVEGTLWGINSFDQWGVELGKQLAEGLLPAVRGEAEPPANADASTRGLVAAYRRWRE</sequence>
<organism evidence="9 10">
    <name type="scientific">Sediminicurvatus halobius</name>
    <dbReference type="NCBI Taxonomy" id="2182432"/>
    <lineage>
        <taxon>Bacteria</taxon>
        <taxon>Pseudomonadati</taxon>
        <taxon>Pseudomonadota</taxon>
        <taxon>Gammaproteobacteria</taxon>
        <taxon>Chromatiales</taxon>
        <taxon>Ectothiorhodospiraceae</taxon>
        <taxon>Sediminicurvatus</taxon>
    </lineage>
</organism>
<dbReference type="InterPro" id="IPR023096">
    <property type="entry name" value="G6P_Isomerase_C"/>
</dbReference>
<comment type="function">
    <text evidence="7">Catalyzes the reversible isomerization of glucose-6-phosphate to fructose-6-phosphate.</text>
</comment>
<dbReference type="PROSITE" id="PS00765">
    <property type="entry name" value="P_GLUCOSE_ISOMERASE_1"/>
    <property type="match status" value="1"/>
</dbReference>
<name>A0A2U2N0V4_9GAMM</name>
<dbReference type="PRINTS" id="PR00662">
    <property type="entry name" value="G6PISOMERASE"/>
</dbReference>
<dbReference type="GO" id="GO:0006094">
    <property type="term" value="P:gluconeogenesis"/>
    <property type="evidence" value="ECO:0007669"/>
    <property type="project" value="UniProtKB-UniRule"/>
</dbReference>
<dbReference type="InterPro" id="IPR001672">
    <property type="entry name" value="G6P_Isomerase"/>
</dbReference>
<dbReference type="CDD" id="cd05016">
    <property type="entry name" value="SIS_PGI_2"/>
    <property type="match status" value="1"/>
</dbReference>
<accession>A0A2U2N0V4</accession>
<gene>
    <name evidence="7" type="primary">pgi</name>
    <name evidence="9" type="ORF">DEM34_10640</name>
</gene>
<dbReference type="InterPro" id="IPR046348">
    <property type="entry name" value="SIS_dom_sf"/>
</dbReference>
<comment type="similarity">
    <text evidence="2 7 8">Belongs to the GPI family.</text>
</comment>
<dbReference type="GO" id="GO:0004347">
    <property type="term" value="F:glucose-6-phosphate isomerase activity"/>
    <property type="evidence" value="ECO:0007669"/>
    <property type="project" value="UniProtKB-UniRule"/>
</dbReference>
<dbReference type="AlphaFoldDB" id="A0A2U2N0V4"/>
<dbReference type="UniPathway" id="UPA00138"/>
<dbReference type="UniPathway" id="UPA00109">
    <property type="reaction ID" value="UER00181"/>
</dbReference>
<keyword evidence="10" id="KW-1185">Reference proteome</keyword>
<dbReference type="EMBL" id="QFFI01000015">
    <property type="protein sequence ID" value="PWG62816.1"/>
    <property type="molecule type" value="Genomic_DNA"/>
</dbReference>
<protein>
    <recommendedName>
        <fullName evidence="7">Glucose-6-phosphate isomerase</fullName>
        <shortName evidence="7">GPI</shortName>
        <ecNumber evidence="7">5.3.1.9</ecNumber>
    </recommendedName>
    <alternativeName>
        <fullName evidence="7">Phosphoglucose isomerase</fullName>
        <shortName evidence="7">PGI</shortName>
    </alternativeName>
    <alternativeName>
        <fullName evidence="7">Phosphohexose isomerase</fullName>
        <shortName evidence="7">PHI</shortName>
    </alternativeName>
</protein>
<evidence type="ECO:0000256" key="7">
    <source>
        <dbReference type="HAMAP-Rule" id="MF_00473"/>
    </source>
</evidence>
<dbReference type="PROSITE" id="PS00174">
    <property type="entry name" value="P_GLUCOSE_ISOMERASE_2"/>
    <property type="match status" value="1"/>
</dbReference>
<comment type="catalytic activity">
    <reaction evidence="6 7 8">
        <text>alpha-D-glucose 6-phosphate = beta-D-fructose 6-phosphate</text>
        <dbReference type="Rhea" id="RHEA:11816"/>
        <dbReference type="ChEBI" id="CHEBI:57634"/>
        <dbReference type="ChEBI" id="CHEBI:58225"/>
        <dbReference type="EC" id="5.3.1.9"/>
    </reaction>
</comment>